<dbReference type="Proteomes" id="UP001159363">
    <property type="component" value="Chromosome 2"/>
</dbReference>
<sequence>MQQRRSERAWETGDPREDPPTNGIVRHDSHMRRSGVARPGIEPGSTWWEASRLTAQPPIGRAREMADPRENPLTSGIIRHDTHVRKSLGRPRR</sequence>
<accession>A0ABQ9IE57</accession>
<gene>
    <name evidence="2" type="ORF">PR048_007285</name>
</gene>
<feature type="compositionally biased region" description="Basic and acidic residues" evidence="1">
    <location>
        <begin position="61"/>
        <end position="70"/>
    </location>
</feature>
<evidence type="ECO:0000256" key="1">
    <source>
        <dbReference type="SAM" id="MobiDB-lite"/>
    </source>
</evidence>
<keyword evidence="3" id="KW-1185">Reference proteome</keyword>
<evidence type="ECO:0000313" key="2">
    <source>
        <dbReference type="EMBL" id="KAJ8894621.1"/>
    </source>
</evidence>
<reference evidence="2 3" key="1">
    <citation type="submission" date="2023-02" db="EMBL/GenBank/DDBJ databases">
        <title>LHISI_Scaffold_Assembly.</title>
        <authorList>
            <person name="Stuart O.P."/>
            <person name="Cleave R."/>
            <person name="Magrath M.J.L."/>
            <person name="Mikheyev A.S."/>
        </authorList>
    </citation>
    <scope>NUCLEOTIDE SEQUENCE [LARGE SCALE GENOMIC DNA]</scope>
    <source>
        <strain evidence="2">Daus_M_001</strain>
        <tissue evidence="2">Leg muscle</tissue>
    </source>
</reference>
<protein>
    <submittedName>
        <fullName evidence="2">Uncharacterized protein</fullName>
    </submittedName>
</protein>
<evidence type="ECO:0000313" key="3">
    <source>
        <dbReference type="Proteomes" id="UP001159363"/>
    </source>
</evidence>
<organism evidence="2 3">
    <name type="scientific">Dryococelus australis</name>
    <dbReference type="NCBI Taxonomy" id="614101"/>
    <lineage>
        <taxon>Eukaryota</taxon>
        <taxon>Metazoa</taxon>
        <taxon>Ecdysozoa</taxon>
        <taxon>Arthropoda</taxon>
        <taxon>Hexapoda</taxon>
        <taxon>Insecta</taxon>
        <taxon>Pterygota</taxon>
        <taxon>Neoptera</taxon>
        <taxon>Polyneoptera</taxon>
        <taxon>Phasmatodea</taxon>
        <taxon>Verophasmatodea</taxon>
        <taxon>Anareolatae</taxon>
        <taxon>Phasmatidae</taxon>
        <taxon>Eurycanthinae</taxon>
        <taxon>Dryococelus</taxon>
    </lineage>
</organism>
<feature type="region of interest" description="Disordered" evidence="1">
    <location>
        <begin position="1"/>
        <end position="93"/>
    </location>
</feature>
<proteinExistence type="predicted"/>
<name>A0ABQ9IE57_9NEOP</name>
<dbReference type="EMBL" id="JARBHB010000002">
    <property type="protein sequence ID" value="KAJ8894621.1"/>
    <property type="molecule type" value="Genomic_DNA"/>
</dbReference>
<feature type="compositionally biased region" description="Basic residues" evidence="1">
    <location>
        <begin position="82"/>
        <end position="93"/>
    </location>
</feature>
<feature type="compositionally biased region" description="Basic and acidic residues" evidence="1">
    <location>
        <begin position="1"/>
        <end position="19"/>
    </location>
</feature>
<comment type="caution">
    <text evidence="2">The sequence shown here is derived from an EMBL/GenBank/DDBJ whole genome shotgun (WGS) entry which is preliminary data.</text>
</comment>